<sequence length="339" mass="39290">MKKRDSKKDNIVLFPGLERRLLEKGLENLHQKQYRQASDLLEQARKLEPDNSEIYTGLVLAYFEAGNINQARKMAAEMLKKGIGDYFQVMDLYIMILVQLNEYQEVITAIEALLEDREVPKEKLEHFSKMLHFSRRMAAGKKETANDHDLARDMGHPKLNLFDCLDPQEQMMLAARLANENIRSYITEIKEYLASNEGDAFQKAMLLNILKEQEYEKEVTVEKFGMKETFIPVSLPEIHEVEKALEVKQLLKEELESEDPVLFENIKSMIERNFFLLYPFTPSPEASSAWAAAYHYLGDLYLGKAEPADSYARKYRASEEEIREAVAFIGKIEEISYPK</sequence>
<dbReference type="InterPro" id="IPR011990">
    <property type="entry name" value="TPR-like_helical_dom_sf"/>
</dbReference>
<keyword evidence="2" id="KW-1185">Reference proteome</keyword>
<evidence type="ECO:0000313" key="1">
    <source>
        <dbReference type="EMBL" id="TCN24535.1"/>
    </source>
</evidence>
<dbReference type="PROSITE" id="PS51375">
    <property type="entry name" value="PPR"/>
    <property type="match status" value="1"/>
</dbReference>
<dbReference type="Gene3D" id="1.25.40.10">
    <property type="entry name" value="Tetratricopeptide repeat domain"/>
    <property type="match status" value="1"/>
</dbReference>
<dbReference type="AlphaFoldDB" id="A0A4R2BDR7"/>
<dbReference type="EMBL" id="SLVV01000007">
    <property type="protein sequence ID" value="TCN24535.1"/>
    <property type="molecule type" value="Genomic_DNA"/>
</dbReference>
<name>A0A4R2BDR7_9BACI</name>
<reference evidence="1 2" key="1">
    <citation type="journal article" date="2015" name="Stand. Genomic Sci.">
        <title>Genomic Encyclopedia of Bacterial and Archaeal Type Strains, Phase III: the genomes of soil and plant-associated and newly described type strains.</title>
        <authorList>
            <person name="Whitman W.B."/>
            <person name="Woyke T."/>
            <person name="Klenk H.P."/>
            <person name="Zhou Y."/>
            <person name="Lilburn T.G."/>
            <person name="Beck B.J."/>
            <person name="De Vos P."/>
            <person name="Vandamme P."/>
            <person name="Eisen J.A."/>
            <person name="Garrity G."/>
            <person name="Hugenholtz P."/>
            <person name="Kyrpides N.C."/>
        </authorList>
    </citation>
    <scope>NUCLEOTIDE SEQUENCE [LARGE SCALE GENOMIC DNA]</scope>
    <source>
        <strain evidence="1 2">CV53</strain>
    </source>
</reference>
<evidence type="ECO:0000313" key="2">
    <source>
        <dbReference type="Proteomes" id="UP000295689"/>
    </source>
</evidence>
<comment type="caution">
    <text evidence="1">The sequence shown here is derived from an EMBL/GenBank/DDBJ whole genome shotgun (WGS) entry which is preliminary data.</text>
</comment>
<dbReference type="SUPFAM" id="SSF48452">
    <property type="entry name" value="TPR-like"/>
    <property type="match status" value="1"/>
</dbReference>
<dbReference type="InterPro" id="IPR002885">
    <property type="entry name" value="PPR_rpt"/>
</dbReference>
<organism evidence="1 2">
    <name type="scientific">Mesobacillus foraminis</name>
    <dbReference type="NCBI Taxonomy" id="279826"/>
    <lineage>
        <taxon>Bacteria</taxon>
        <taxon>Bacillati</taxon>
        <taxon>Bacillota</taxon>
        <taxon>Bacilli</taxon>
        <taxon>Bacillales</taxon>
        <taxon>Bacillaceae</taxon>
        <taxon>Mesobacillus</taxon>
    </lineage>
</organism>
<proteinExistence type="predicted"/>
<protein>
    <submittedName>
        <fullName evidence="1">Pentatricopeptide repeat protein</fullName>
    </submittedName>
</protein>
<dbReference type="RefSeq" id="WP_132007394.1">
    <property type="nucleotide sequence ID" value="NZ_JABUHM010000005.1"/>
</dbReference>
<dbReference type="SUPFAM" id="SSF116965">
    <property type="entry name" value="Hypothetical protein MPN330"/>
    <property type="match status" value="1"/>
</dbReference>
<accession>A0A4R2BDR7</accession>
<dbReference type="Proteomes" id="UP000295689">
    <property type="component" value="Unassembled WGS sequence"/>
</dbReference>
<dbReference type="Pfam" id="PF14559">
    <property type="entry name" value="TPR_19"/>
    <property type="match status" value="1"/>
</dbReference>
<gene>
    <name evidence="1" type="ORF">EV146_107237</name>
</gene>